<keyword evidence="2" id="KW-1185">Reference proteome</keyword>
<organism evidence="1 2">
    <name type="scientific">Mucilaginibacter ginkgonis</name>
    <dbReference type="NCBI Taxonomy" id="2682091"/>
    <lineage>
        <taxon>Bacteria</taxon>
        <taxon>Pseudomonadati</taxon>
        <taxon>Bacteroidota</taxon>
        <taxon>Sphingobacteriia</taxon>
        <taxon>Sphingobacteriales</taxon>
        <taxon>Sphingobacteriaceae</taxon>
        <taxon>Mucilaginibacter</taxon>
    </lineage>
</organism>
<dbReference type="EMBL" id="CP066775">
    <property type="protein sequence ID" value="QQL48582.1"/>
    <property type="molecule type" value="Genomic_DNA"/>
</dbReference>
<accession>A0A6I4HZD5</accession>
<dbReference type="KEGG" id="mgik:GO620_010345"/>
<gene>
    <name evidence="1" type="ORF">GO620_010345</name>
</gene>
<reference evidence="1 2" key="1">
    <citation type="submission" date="2020-12" db="EMBL/GenBank/DDBJ databases">
        <title>HMF7856_wgs.fasta genome submission.</title>
        <authorList>
            <person name="Kang H."/>
            <person name="Kim H."/>
            <person name="Joh K."/>
        </authorList>
    </citation>
    <scope>NUCLEOTIDE SEQUENCE [LARGE SCALE GENOMIC DNA]</scope>
    <source>
        <strain evidence="1 2">HMF7856</strain>
    </source>
</reference>
<dbReference type="Proteomes" id="UP000429232">
    <property type="component" value="Chromosome"/>
</dbReference>
<evidence type="ECO:0000313" key="1">
    <source>
        <dbReference type="EMBL" id="QQL48582.1"/>
    </source>
</evidence>
<sequence length="176" mass="19973">MITVNYLLEIVKFTIAGVGVVWVAFYLLKPYLDKSERIQILELKKAVSNQTIPLRLQAYERLVLFIDRINPANMLIRLNATSYTAKELQAIIVSEIRNEFQHNISQQIYISTEAWAAVKKIKDDTLSLVNNMIAAMPADARGLEVSRQLIGHLAKLEDNPYDAAAEIVRKDLEGIF</sequence>
<dbReference type="InterPro" id="IPR057695">
    <property type="entry name" value="DUF7935"/>
</dbReference>
<dbReference type="RefSeq" id="WP_157525211.1">
    <property type="nucleotide sequence ID" value="NZ_CP066775.1"/>
</dbReference>
<proteinExistence type="predicted"/>
<evidence type="ECO:0000313" key="2">
    <source>
        <dbReference type="Proteomes" id="UP000429232"/>
    </source>
</evidence>
<dbReference type="AlphaFoldDB" id="A0A6I4HZD5"/>
<dbReference type="Pfam" id="PF25589">
    <property type="entry name" value="DUF7935"/>
    <property type="match status" value="1"/>
</dbReference>
<name>A0A6I4HZD5_9SPHI</name>
<protein>
    <submittedName>
        <fullName evidence="1">Uncharacterized protein</fullName>
    </submittedName>
</protein>